<comment type="caution">
    <text evidence="1">The sequence shown here is derived from an EMBL/GenBank/DDBJ whole genome shotgun (WGS) entry which is preliminary data.</text>
</comment>
<dbReference type="EMBL" id="JAVDTF010000002">
    <property type="protein sequence ID" value="MDR6783633.1"/>
    <property type="molecule type" value="Genomic_DNA"/>
</dbReference>
<keyword evidence="2" id="KW-1185">Reference proteome</keyword>
<organism evidence="1 2">
    <name type="scientific">Pedobacter africanus</name>
    <dbReference type="NCBI Taxonomy" id="151894"/>
    <lineage>
        <taxon>Bacteria</taxon>
        <taxon>Pseudomonadati</taxon>
        <taxon>Bacteroidota</taxon>
        <taxon>Sphingobacteriia</taxon>
        <taxon>Sphingobacteriales</taxon>
        <taxon>Sphingobacteriaceae</taxon>
        <taxon>Pedobacter</taxon>
    </lineage>
</organism>
<gene>
    <name evidence="1" type="ORF">J2X78_002198</name>
</gene>
<proteinExistence type="predicted"/>
<reference evidence="1" key="1">
    <citation type="submission" date="2023-07" db="EMBL/GenBank/DDBJ databases">
        <title>Sorghum-associated microbial communities from plants grown in Nebraska, USA.</title>
        <authorList>
            <person name="Schachtman D."/>
        </authorList>
    </citation>
    <scope>NUCLEOTIDE SEQUENCE</scope>
    <source>
        <strain evidence="1">2697</strain>
    </source>
</reference>
<dbReference type="Proteomes" id="UP001246858">
    <property type="component" value="Unassembled WGS sequence"/>
</dbReference>
<sequence length="263" mass="28926">MEFLSSPEAWISLLTLTVLEIVLGIDNIIFISILSGKLPADQQKKGRQVGLALAMITRVLLLLSLTWVMTLTTPLFNLGGLVGVSDPEWLEKLAISGRDLILIIGGLFLIYKSTHEIHDKLESEEEKEIKGKVYSFTGVIVQILLLDIVFSLDSVITAVGMAEHVEIMIAAVVIAVIIMMVSASAISNFVNNHPTVKMLALSFLLLIGVSLLAEGLDQHIPKGYIYFAMAFSILVEMLNLKMKKNAEKPVELRNTPNENENKA</sequence>
<protein>
    <submittedName>
        <fullName evidence="1">Tellurium resistance membrane protein TerC</fullName>
    </submittedName>
</protein>
<name>A0ACC6KX05_9SPHI</name>
<evidence type="ECO:0000313" key="2">
    <source>
        <dbReference type="Proteomes" id="UP001246858"/>
    </source>
</evidence>
<evidence type="ECO:0000313" key="1">
    <source>
        <dbReference type="EMBL" id="MDR6783633.1"/>
    </source>
</evidence>
<accession>A0ACC6KX05</accession>